<feature type="domain" description="Rhamnogalacturonase A/B/Epimerase-like pectate lyase" evidence="2">
    <location>
        <begin position="96"/>
        <end position="160"/>
    </location>
</feature>
<feature type="signal peptide" evidence="1">
    <location>
        <begin position="1"/>
        <end position="25"/>
    </location>
</feature>
<protein>
    <recommendedName>
        <fullName evidence="2">Rhamnogalacturonase A/B/Epimerase-like pectate lyase domain-containing protein</fullName>
    </recommendedName>
</protein>
<feature type="chain" id="PRO_5001500511" description="Rhamnogalacturonase A/B/Epimerase-like pectate lyase domain-containing protein" evidence="1">
    <location>
        <begin position="26"/>
        <end position="551"/>
    </location>
</feature>
<keyword evidence="4" id="KW-1185">Reference proteome</keyword>
<dbReference type="STRING" id="1192034.CAP_0716"/>
<evidence type="ECO:0000313" key="3">
    <source>
        <dbReference type="EMBL" id="EYF07237.1"/>
    </source>
</evidence>
<organism evidence="3 4">
    <name type="scientific">Chondromyces apiculatus DSM 436</name>
    <dbReference type="NCBI Taxonomy" id="1192034"/>
    <lineage>
        <taxon>Bacteria</taxon>
        <taxon>Pseudomonadati</taxon>
        <taxon>Myxococcota</taxon>
        <taxon>Polyangia</taxon>
        <taxon>Polyangiales</taxon>
        <taxon>Polyangiaceae</taxon>
        <taxon>Chondromyces</taxon>
    </lineage>
</organism>
<dbReference type="SUPFAM" id="SSF51126">
    <property type="entry name" value="Pectin lyase-like"/>
    <property type="match status" value="1"/>
</dbReference>
<dbReference type="InterPro" id="IPR024535">
    <property type="entry name" value="RHGA/B-epi-like_pectate_lyase"/>
</dbReference>
<sequence length="551" mass="58491">MYAGSLPMRTLLAGLLLTLAMTGCASEDTPDSIVKTDEEPGKTPELPWRSALYAEDWTPSATDAEGHFLHDFSYAGYRQGTVAPGAPADAAVFDVVGTYGADPAGATDVTAAVQQAIDDASAQGGGVVHFPAGLYRVEGVLSVIASGVVLRGEGPEVSRLYFTRSEGMSDTAHLTFAGAPTSDLDVPLRRDGAPREDVVEVDDAGDLAKGDDLELGWVISPAFIDEHGMAGTWEAFNDTWQPFFRRTVIDVDRSASPHRVVLDVPLRYPAKVRDLASLRRVRGLVRACGVESLGVSTAVGWDAAWTAARTHAIALRNVADCWIRDVASFPSPAAPESGPGAGAHLMSGGVLLADAKQVTVADTHLGFAQNRGVGGNGYLFEVQRGGEILIRDSQGEAGRHNFIQNWGFGTTGCVLLRVESRGGAAMLDKDESLDLTGMSEFHHSLAMANLVDASLFDDGFSIVNRNEESTGAGHTGTQNVLWGLRGEGVVRSLQFGVGYLIGTQGLSTVLESPLPMGQGTEPVDWSEGLDQGALLEPASLYEDQLRRRLDR</sequence>
<dbReference type="AlphaFoldDB" id="A0A017TE84"/>
<dbReference type="Proteomes" id="UP000019678">
    <property type="component" value="Unassembled WGS sequence"/>
</dbReference>
<dbReference type="EMBL" id="ASRX01000011">
    <property type="protein sequence ID" value="EYF07237.1"/>
    <property type="molecule type" value="Genomic_DNA"/>
</dbReference>
<accession>A0A017TE84</accession>
<keyword evidence="1" id="KW-0732">Signal</keyword>
<name>A0A017TE84_9BACT</name>
<dbReference type="InterPro" id="IPR011050">
    <property type="entry name" value="Pectin_lyase_fold/virulence"/>
</dbReference>
<evidence type="ECO:0000259" key="2">
    <source>
        <dbReference type="Pfam" id="PF12708"/>
    </source>
</evidence>
<dbReference type="InterPro" id="IPR012334">
    <property type="entry name" value="Pectin_lyas_fold"/>
</dbReference>
<evidence type="ECO:0000313" key="4">
    <source>
        <dbReference type="Proteomes" id="UP000019678"/>
    </source>
</evidence>
<proteinExistence type="predicted"/>
<evidence type="ECO:0000256" key="1">
    <source>
        <dbReference type="SAM" id="SignalP"/>
    </source>
</evidence>
<dbReference type="eggNOG" id="COG5434">
    <property type="taxonomic scope" value="Bacteria"/>
</dbReference>
<dbReference type="Pfam" id="PF12708">
    <property type="entry name" value="Pect-lyase_RHGA_epim"/>
    <property type="match status" value="1"/>
</dbReference>
<reference evidence="3 4" key="1">
    <citation type="submission" date="2013-05" db="EMBL/GenBank/DDBJ databases">
        <title>Genome assembly of Chondromyces apiculatus DSM 436.</title>
        <authorList>
            <person name="Sharma G."/>
            <person name="Khatri I."/>
            <person name="Kaur C."/>
            <person name="Mayilraj S."/>
            <person name="Subramanian S."/>
        </authorList>
    </citation>
    <scope>NUCLEOTIDE SEQUENCE [LARGE SCALE GENOMIC DNA]</scope>
    <source>
        <strain evidence="3 4">DSM 436</strain>
    </source>
</reference>
<gene>
    <name evidence="3" type="ORF">CAP_0716</name>
</gene>
<comment type="caution">
    <text evidence="3">The sequence shown here is derived from an EMBL/GenBank/DDBJ whole genome shotgun (WGS) entry which is preliminary data.</text>
</comment>
<dbReference type="Gene3D" id="2.160.20.10">
    <property type="entry name" value="Single-stranded right-handed beta-helix, Pectin lyase-like"/>
    <property type="match status" value="1"/>
</dbReference>